<dbReference type="InterPro" id="IPR014756">
    <property type="entry name" value="Ig_E-set"/>
</dbReference>
<dbReference type="GO" id="GO:0016798">
    <property type="term" value="F:hydrolase activity, acting on glycosyl bonds"/>
    <property type="evidence" value="ECO:0007669"/>
    <property type="project" value="UniProtKB-KW"/>
</dbReference>
<feature type="signal peptide" evidence="3">
    <location>
        <begin position="1"/>
        <end position="20"/>
    </location>
</feature>
<evidence type="ECO:0000256" key="3">
    <source>
        <dbReference type="SAM" id="SignalP"/>
    </source>
</evidence>
<dbReference type="GO" id="GO:0005975">
    <property type="term" value="P:carbohydrate metabolic process"/>
    <property type="evidence" value="ECO:0007669"/>
    <property type="project" value="InterPro"/>
</dbReference>
<dbReference type="SMART" id="SM00642">
    <property type="entry name" value="Aamy"/>
    <property type="match status" value="1"/>
</dbReference>
<feature type="chain" id="PRO_5010381010" evidence="3">
    <location>
        <begin position="21"/>
        <end position="643"/>
    </location>
</feature>
<keyword evidence="1" id="KW-0378">Hydrolase</keyword>
<gene>
    <name evidence="5" type="ORF">SAMN05216462_0230</name>
</gene>
<accession>A0A1H3XIR2</accession>
<dbReference type="InterPro" id="IPR019492">
    <property type="entry name" value="Cyclo-malto-dextrinase_C"/>
</dbReference>
<dbReference type="InterPro" id="IPR013780">
    <property type="entry name" value="Glyco_hydro_b"/>
</dbReference>
<reference evidence="5 6" key="1">
    <citation type="submission" date="2016-10" db="EMBL/GenBank/DDBJ databases">
        <authorList>
            <person name="de Groot N.N."/>
        </authorList>
    </citation>
    <scope>NUCLEOTIDE SEQUENCE [LARGE SCALE GENOMIC DNA]</scope>
    <source>
        <strain evidence="5 6">D31d</strain>
    </source>
</reference>
<dbReference type="Pfam" id="PF10438">
    <property type="entry name" value="Cyc-maltodext_C"/>
    <property type="match status" value="1"/>
</dbReference>
<dbReference type="InterPro" id="IPR006047">
    <property type="entry name" value="GH13_cat_dom"/>
</dbReference>
<dbReference type="AlphaFoldDB" id="A0A1H3XIR2"/>
<proteinExistence type="predicted"/>
<evidence type="ECO:0000256" key="2">
    <source>
        <dbReference type="ARBA" id="ARBA00023295"/>
    </source>
</evidence>
<protein>
    <submittedName>
        <fullName evidence="5">Glycosidase</fullName>
    </submittedName>
</protein>
<dbReference type="Proteomes" id="UP000182257">
    <property type="component" value="Unassembled WGS sequence"/>
</dbReference>
<dbReference type="Pfam" id="PF09087">
    <property type="entry name" value="Cyc-maltodext_N"/>
    <property type="match status" value="1"/>
</dbReference>
<dbReference type="SUPFAM" id="SSF81296">
    <property type="entry name" value="E set domains"/>
    <property type="match status" value="1"/>
</dbReference>
<dbReference type="PANTHER" id="PTHR10357">
    <property type="entry name" value="ALPHA-AMYLASE FAMILY MEMBER"/>
    <property type="match status" value="1"/>
</dbReference>
<dbReference type="EMBL" id="FNRF01000001">
    <property type="protein sequence ID" value="SDZ99213.1"/>
    <property type="molecule type" value="Genomic_DNA"/>
</dbReference>
<evidence type="ECO:0000256" key="1">
    <source>
        <dbReference type="ARBA" id="ARBA00022801"/>
    </source>
</evidence>
<dbReference type="Pfam" id="PF00128">
    <property type="entry name" value="Alpha-amylase"/>
    <property type="match status" value="1"/>
</dbReference>
<dbReference type="OrthoDB" id="9805159at2"/>
<evidence type="ECO:0000313" key="6">
    <source>
        <dbReference type="Proteomes" id="UP000182257"/>
    </source>
</evidence>
<keyword evidence="3" id="KW-0732">Signal</keyword>
<sequence>MKRILLVTAILMANVLTMSAAKKQVIDRIEPTDWYVGLKNPQVQLMVYGQGIRDVASVTTDYPGAVIDSIVRLDSPNYLLVYMNLRDAQPGTMVLNFGKTKVQYQLKQREMSGDKRMGFTNADVLYMLMPDRFAQGANHPTKIKGMRNYVEDRTKPSLRHGGDLNGIREHLDYFKELGVTALWFTPVLENDSPDSKNDFATYHGYATTNYYKVDPRFGSNEDYKRLCDEAHQKGLKIVMDMIFNHSGFEHPWTKDMPTKDWLNTPEWLTEKNSGRDPMTGFTANSDGSAPAKSAYLQTSYKLTPVVDPYASEVDLKETVEGWFVPSMPDLNQHNPHLMRYLIQNSIWWIETVGIDGIRMDTYPYAYADAMAQWLKELNEEYPNFNTVGETWVTEPAYTAAWQMDSKLSEKNSYLKTVMDFSFFDKLTQARYEETDGWWKGLNRIYNSFVYDYLYPNPSSVMAFIENHDTDRYLGNGKDTLALKQALALLLTVNRIPQLYYGTEVLMNGTKEKTDGNVRKDFPGGFPGDTHNCFTKEGRTQSEQAMFTWLSRLLHWRQGNDVIIKGKQIQFTPFNGIYVIARQYQGKTALTILNGTSKPATLEVERYAEVIGKTSKAKDILTNRYYDLSKNMELKSRQSLILEF</sequence>
<dbReference type="SUPFAM" id="SSF51445">
    <property type="entry name" value="(Trans)glycosidases"/>
    <property type="match status" value="1"/>
</dbReference>
<dbReference type="Gene3D" id="2.60.40.1180">
    <property type="entry name" value="Golgi alpha-mannosidase II"/>
    <property type="match status" value="1"/>
</dbReference>
<feature type="domain" description="Glycosyl hydrolase family 13 catalytic" evidence="4">
    <location>
        <begin position="127"/>
        <end position="556"/>
    </location>
</feature>
<organism evidence="5 6">
    <name type="scientific">Xylanibacter ruminicola</name>
    <name type="common">Prevotella ruminicola</name>
    <dbReference type="NCBI Taxonomy" id="839"/>
    <lineage>
        <taxon>Bacteria</taxon>
        <taxon>Pseudomonadati</taxon>
        <taxon>Bacteroidota</taxon>
        <taxon>Bacteroidia</taxon>
        <taxon>Bacteroidales</taxon>
        <taxon>Prevotellaceae</taxon>
        <taxon>Xylanibacter</taxon>
    </lineage>
</organism>
<evidence type="ECO:0000259" key="4">
    <source>
        <dbReference type="SMART" id="SM00642"/>
    </source>
</evidence>
<dbReference type="PANTHER" id="PTHR10357:SF210">
    <property type="entry name" value="MALTODEXTRIN GLUCOSIDASE"/>
    <property type="match status" value="1"/>
</dbReference>
<dbReference type="InterPro" id="IPR015171">
    <property type="entry name" value="Cyc-maltodext_N"/>
</dbReference>
<dbReference type="SUPFAM" id="SSF51011">
    <property type="entry name" value="Glycosyl hydrolase domain"/>
    <property type="match status" value="1"/>
</dbReference>
<evidence type="ECO:0000313" key="5">
    <source>
        <dbReference type="EMBL" id="SDZ99213.1"/>
    </source>
</evidence>
<dbReference type="InterPro" id="IPR017853">
    <property type="entry name" value="GH"/>
</dbReference>
<name>A0A1H3XIR2_XYLRU</name>
<keyword evidence="2 5" id="KW-0326">Glycosidase</keyword>
<dbReference type="InterPro" id="IPR013783">
    <property type="entry name" value="Ig-like_fold"/>
</dbReference>
<dbReference type="Gene3D" id="3.20.20.80">
    <property type="entry name" value="Glycosidases"/>
    <property type="match status" value="1"/>
</dbReference>
<dbReference type="RefSeq" id="WP_074759868.1">
    <property type="nucleotide sequence ID" value="NZ_FNRF01000001.1"/>
</dbReference>
<dbReference type="Gene3D" id="2.60.40.10">
    <property type="entry name" value="Immunoglobulins"/>
    <property type="match status" value="1"/>
</dbReference>